<dbReference type="EMBL" id="CALNXI010005904">
    <property type="protein sequence ID" value="CAH3198778.1"/>
    <property type="molecule type" value="Genomic_DNA"/>
</dbReference>
<comment type="caution">
    <text evidence="6">The sequence shown here is derived from an EMBL/GenBank/DDBJ whole genome shotgun (WGS) entry which is preliminary data.</text>
</comment>
<evidence type="ECO:0000313" key="7">
    <source>
        <dbReference type="Proteomes" id="UP001159427"/>
    </source>
</evidence>
<dbReference type="PANTHER" id="PTHR13140">
    <property type="entry name" value="MYOSIN"/>
    <property type="match status" value="1"/>
</dbReference>
<protein>
    <recommendedName>
        <fullName evidence="5">Myosin motor domain-containing protein</fullName>
    </recommendedName>
</protein>
<gene>
    <name evidence="6" type="ORF">PEVE_00036733</name>
</gene>
<name>A0ABN8T3G4_9CNID</name>
<dbReference type="PROSITE" id="PS51456">
    <property type="entry name" value="MYOSIN_MOTOR"/>
    <property type="match status" value="1"/>
</dbReference>
<accession>A0ABN8T3G4</accession>
<keyword evidence="2" id="KW-0067">ATP-binding</keyword>
<organism evidence="6 7">
    <name type="scientific">Porites evermanni</name>
    <dbReference type="NCBI Taxonomy" id="104178"/>
    <lineage>
        <taxon>Eukaryota</taxon>
        <taxon>Metazoa</taxon>
        <taxon>Cnidaria</taxon>
        <taxon>Anthozoa</taxon>
        <taxon>Hexacorallia</taxon>
        <taxon>Scleractinia</taxon>
        <taxon>Fungiina</taxon>
        <taxon>Poritidae</taxon>
        <taxon>Porites</taxon>
    </lineage>
</organism>
<dbReference type="Proteomes" id="UP001159427">
    <property type="component" value="Unassembled WGS sequence"/>
</dbReference>
<feature type="non-terminal residue" evidence="6">
    <location>
        <position position="1"/>
    </location>
</feature>
<evidence type="ECO:0000256" key="2">
    <source>
        <dbReference type="ARBA" id="ARBA00022840"/>
    </source>
</evidence>
<dbReference type="SUPFAM" id="SSF52540">
    <property type="entry name" value="P-loop containing nucleoside triphosphate hydrolases"/>
    <property type="match status" value="1"/>
</dbReference>
<evidence type="ECO:0000259" key="5">
    <source>
        <dbReference type="PROSITE" id="PS51456"/>
    </source>
</evidence>
<keyword evidence="4" id="KW-0505">Motor protein</keyword>
<comment type="caution">
    <text evidence="4">Lacks conserved residue(s) required for the propagation of feature annotation.</text>
</comment>
<sequence length="152" mass="17416">LDIFGFENFEVNSFEQLCINYANEKLHSFFVDHVFKMEQAEYSREGLDWSPVDFVDNQEVVETLANKPLNCFALMDEESRFPQGNDESFLHKLTAHHVKSSCLFKSKSRSRASFGVVHFAGIIEYDVTGILDKNRDTFSADLVGLVCESKME</sequence>
<keyword evidence="4" id="KW-0518">Myosin</keyword>
<evidence type="ECO:0000256" key="3">
    <source>
        <dbReference type="ARBA" id="ARBA00023203"/>
    </source>
</evidence>
<dbReference type="Gene3D" id="1.20.58.530">
    <property type="match status" value="1"/>
</dbReference>
<feature type="non-terminal residue" evidence="6">
    <location>
        <position position="152"/>
    </location>
</feature>
<feature type="domain" description="Myosin motor" evidence="5">
    <location>
        <begin position="1"/>
        <end position="152"/>
    </location>
</feature>
<keyword evidence="1" id="KW-0547">Nucleotide-binding</keyword>
<dbReference type="PANTHER" id="PTHR13140:SF703">
    <property type="entry name" value="UNCONVENTIONAL MYOSIN-VIIA ISOFORM X1-RELATED"/>
    <property type="match status" value="1"/>
</dbReference>
<keyword evidence="3 4" id="KW-0009">Actin-binding</keyword>
<evidence type="ECO:0000313" key="6">
    <source>
        <dbReference type="EMBL" id="CAH3198778.1"/>
    </source>
</evidence>
<comment type="similarity">
    <text evidence="4">Belongs to the TRAFAC class myosin-kinesin ATPase superfamily. Myosin family.</text>
</comment>
<reference evidence="6 7" key="1">
    <citation type="submission" date="2022-05" db="EMBL/GenBank/DDBJ databases">
        <authorList>
            <consortium name="Genoscope - CEA"/>
            <person name="William W."/>
        </authorList>
    </citation>
    <scope>NUCLEOTIDE SEQUENCE [LARGE SCALE GENOMIC DNA]</scope>
</reference>
<evidence type="ECO:0000256" key="1">
    <source>
        <dbReference type="ARBA" id="ARBA00022741"/>
    </source>
</evidence>
<dbReference type="InterPro" id="IPR027417">
    <property type="entry name" value="P-loop_NTPase"/>
</dbReference>
<dbReference type="InterPro" id="IPR001609">
    <property type="entry name" value="Myosin_head_motor_dom-like"/>
</dbReference>
<proteinExistence type="inferred from homology"/>
<dbReference type="Pfam" id="PF00063">
    <property type="entry name" value="Myosin_head"/>
    <property type="match status" value="1"/>
</dbReference>
<keyword evidence="7" id="KW-1185">Reference proteome</keyword>
<dbReference type="SMART" id="SM00242">
    <property type="entry name" value="MYSc"/>
    <property type="match status" value="1"/>
</dbReference>
<evidence type="ECO:0000256" key="4">
    <source>
        <dbReference type="PROSITE-ProRule" id="PRU00782"/>
    </source>
</evidence>